<feature type="signal peptide" evidence="1">
    <location>
        <begin position="1"/>
        <end position="24"/>
    </location>
</feature>
<dbReference type="STRING" id="933084.A0A067PA82"/>
<keyword evidence="1" id="KW-0732">Signal</keyword>
<dbReference type="InParanoid" id="A0A067PA82"/>
<evidence type="ECO:0000259" key="2">
    <source>
        <dbReference type="Pfam" id="PF08450"/>
    </source>
</evidence>
<organism evidence="3 4">
    <name type="scientific">Jaapia argillacea MUCL 33604</name>
    <dbReference type="NCBI Taxonomy" id="933084"/>
    <lineage>
        <taxon>Eukaryota</taxon>
        <taxon>Fungi</taxon>
        <taxon>Dikarya</taxon>
        <taxon>Basidiomycota</taxon>
        <taxon>Agaricomycotina</taxon>
        <taxon>Agaricomycetes</taxon>
        <taxon>Agaricomycetidae</taxon>
        <taxon>Jaapiales</taxon>
        <taxon>Jaapiaceae</taxon>
        <taxon>Jaapia</taxon>
    </lineage>
</organism>
<evidence type="ECO:0000313" key="3">
    <source>
        <dbReference type="EMBL" id="KDQ51828.1"/>
    </source>
</evidence>
<evidence type="ECO:0000313" key="4">
    <source>
        <dbReference type="Proteomes" id="UP000027265"/>
    </source>
</evidence>
<dbReference type="Proteomes" id="UP000027265">
    <property type="component" value="Unassembled WGS sequence"/>
</dbReference>
<dbReference type="InterPro" id="IPR013658">
    <property type="entry name" value="SGL"/>
</dbReference>
<dbReference type="InterPro" id="IPR011042">
    <property type="entry name" value="6-blade_b-propeller_TolB-like"/>
</dbReference>
<proteinExistence type="predicted"/>
<dbReference type="Pfam" id="PF08450">
    <property type="entry name" value="SGL"/>
    <property type="match status" value="1"/>
</dbReference>
<dbReference type="PANTHER" id="PTHR47064">
    <property type="entry name" value="PUTATIVE (AFU_ORTHOLOGUE AFUA_1G08990)-RELATED"/>
    <property type="match status" value="1"/>
</dbReference>
<dbReference type="PANTHER" id="PTHR47064:SF2">
    <property type="entry name" value="SMP-30_GLUCONOLACTONASE_LRE-LIKE REGION DOMAIN-CONTAINING PROTEIN-RELATED"/>
    <property type="match status" value="1"/>
</dbReference>
<dbReference type="OrthoDB" id="423498at2759"/>
<gene>
    <name evidence="3" type="ORF">JAAARDRAFT_184647</name>
</gene>
<reference evidence="4" key="1">
    <citation type="journal article" date="2014" name="Proc. Natl. Acad. Sci. U.S.A.">
        <title>Extensive sampling of basidiomycete genomes demonstrates inadequacy of the white-rot/brown-rot paradigm for wood decay fungi.</title>
        <authorList>
            <person name="Riley R."/>
            <person name="Salamov A.A."/>
            <person name="Brown D.W."/>
            <person name="Nagy L.G."/>
            <person name="Floudas D."/>
            <person name="Held B.W."/>
            <person name="Levasseur A."/>
            <person name="Lombard V."/>
            <person name="Morin E."/>
            <person name="Otillar R."/>
            <person name="Lindquist E.A."/>
            <person name="Sun H."/>
            <person name="LaButti K.M."/>
            <person name="Schmutz J."/>
            <person name="Jabbour D."/>
            <person name="Luo H."/>
            <person name="Baker S.E."/>
            <person name="Pisabarro A.G."/>
            <person name="Walton J.D."/>
            <person name="Blanchette R.A."/>
            <person name="Henrissat B."/>
            <person name="Martin F."/>
            <person name="Cullen D."/>
            <person name="Hibbett D.S."/>
            <person name="Grigoriev I.V."/>
        </authorList>
    </citation>
    <scope>NUCLEOTIDE SEQUENCE [LARGE SCALE GENOMIC DNA]</scope>
    <source>
        <strain evidence="4">MUCL 33604</strain>
    </source>
</reference>
<protein>
    <recommendedName>
        <fullName evidence="2">SMP-30/Gluconolactonase/LRE-like region domain-containing protein</fullName>
    </recommendedName>
</protein>
<dbReference type="Gene3D" id="2.120.10.30">
    <property type="entry name" value="TolB, C-terminal domain"/>
    <property type="match status" value="1"/>
</dbReference>
<sequence>MKVASAGAAAVAVLSALTYSYANSAPPFTLPPQSVYINPLSYNVLGPNATWRNNTYTTLFNPTNATPPFFQIFDPSFATLLGPSASLNRVALNTSFAFAHEAPVWVPETDEVTFTSNDGGALGYSDWSHNSVVSKISLTEAEAAIASGNPNISITVTPLNLSDAIQMTNGGTGTYYGNIILVTSGRALLPSSIALVNPSPPYNVTVILDNFFGRQFNSLNDVKVHKPSGNIFFTDTSYGYINHFRPAPTLPNQVYRLDPTTGTVKVVADGFVRNNGIAFSNDGLTAFVTDTGTTGFDTNQTLPATIYAYDIDPVTQAFTNRRVFAYADSGVPDGIQVDADGNVFSGCGDGVEVWNKEGVLIGKIYLGTTSANLVFAGNGRLVILAETAIYVANINLQAQSLVYP</sequence>
<feature type="chain" id="PRO_5001646558" description="SMP-30/Gluconolactonase/LRE-like region domain-containing protein" evidence="1">
    <location>
        <begin position="25"/>
        <end position="404"/>
    </location>
</feature>
<dbReference type="SUPFAM" id="SSF63829">
    <property type="entry name" value="Calcium-dependent phosphotriesterase"/>
    <property type="match status" value="1"/>
</dbReference>
<dbReference type="EMBL" id="KL197744">
    <property type="protein sequence ID" value="KDQ51828.1"/>
    <property type="molecule type" value="Genomic_DNA"/>
</dbReference>
<feature type="domain" description="SMP-30/Gluconolactonase/LRE-like region" evidence="2">
    <location>
        <begin position="180"/>
        <end position="379"/>
    </location>
</feature>
<dbReference type="HOGENOM" id="CLU_036110_1_2_1"/>
<dbReference type="AlphaFoldDB" id="A0A067PA82"/>
<accession>A0A067PA82</accession>
<name>A0A067PA82_9AGAM</name>
<evidence type="ECO:0000256" key="1">
    <source>
        <dbReference type="SAM" id="SignalP"/>
    </source>
</evidence>
<keyword evidence="4" id="KW-1185">Reference proteome</keyword>
<dbReference type="InterPro" id="IPR052988">
    <property type="entry name" value="Oryzine_lactonohydrolase"/>
</dbReference>